<dbReference type="InterPro" id="IPR047705">
    <property type="entry name" value="AimR-like"/>
</dbReference>
<evidence type="ECO:0000313" key="1">
    <source>
        <dbReference type="EMBL" id="OTY56416.1"/>
    </source>
</evidence>
<dbReference type="RefSeq" id="WP_086392716.1">
    <property type="nucleotide sequence ID" value="NZ_NFDN01000064.1"/>
</dbReference>
<protein>
    <recommendedName>
        <fullName evidence="3">Prophage helix-turn-helix protein</fullName>
    </recommendedName>
</protein>
<sequence>MNEMLKKEDKNLEQTLKKFLGRIIDEIDFQRKNQEDIAKIVGISPGTLSKNLTGKNQFGFWNLIKLLTILYPSDFHKQRKMLHTFCSVTTSKKNLRIAMEYANAKGDLSLLKLLVDRESKSSLAMNREWAYVYEMVLLRSNGTIKKQELLSRLEDHKGSKIIKTNEMKVLCGILTYYTMYDLEKYNSLFEYAEMLLPDINAITDSFIKSSYLGRIKEGLAYAYLVQDNLEMSRKLCQDILAIDDPKDCFRLLRASALAYIAESYTFDCYDSASWYMKKALKQLGPCNFEREKQRKQSILNTYAFIKLVNKRELENIEIYHSAEKSFLEIIKGNHKNAVEILSELEKKNGMLTPMQYCYLGIAKNDISLIEKSIVLLECAGNRFYCRFPKKIVVEFNGNGIMYEGGAI</sequence>
<name>A0A9X6F7C3_BACTU</name>
<evidence type="ECO:0008006" key="3">
    <source>
        <dbReference type="Google" id="ProtNLM"/>
    </source>
</evidence>
<dbReference type="Proteomes" id="UP000195129">
    <property type="component" value="Unassembled WGS sequence"/>
</dbReference>
<dbReference type="SUPFAM" id="SSF47413">
    <property type="entry name" value="lambda repressor-like DNA-binding domains"/>
    <property type="match status" value="1"/>
</dbReference>
<organism evidence="1 2">
    <name type="scientific">Bacillus thuringiensis serovar yosoo</name>
    <dbReference type="NCBI Taxonomy" id="180848"/>
    <lineage>
        <taxon>Bacteria</taxon>
        <taxon>Bacillati</taxon>
        <taxon>Bacillota</taxon>
        <taxon>Bacilli</taxon>
        <taxon>Bacillales</taxon>
        <taxon>Bacillaceae</taxon>
        <taxon>Bacillus</taxon>
        <taxon>Bacillus cereus group</taxon>
    </lineage>
</organism>
<accession>A0A9X6F7C3</accession>
<evidence type="ECO:0000313" key="2">
    <source>
        <dbReference type="Proteomes" id="UP000195129"/>
    </source>
</evidence>
<dbReference type="GO" id="GO:0003677">
    <property type="term" value="F:DNA binding"/>
    <property type="evidence" value="ECO:0007669"/>
    <property type="project" value="InterPro"/>
</dbReference>
<dbReference type="AlphaFoldDB" id="A0A9X6F7C3"/>
<dbReference type="NCBIfam" id="NF038310">
    <property type="entry name" value="lysogeny_AimR"/>
    <property type="match status" value="1"/>
</dbReference>
<comment type="caution">
    <text evidence="1">The sequence shown here is derived from an EMBL/GenBank/DDBJ whole genome shotgun (WGS) entry which is preliminary data.</text>
</comment>
<dbReference type="InterPro" id="IPR010982">
    <property type="entry name" value="Lambda_DNA-bd_dom_sf"/>
</dbReference>
<reference evidence="1 2" key="1">
    <citation type="submission" date="2016-10" db="EMBL/GenBank/DDBJ databases">
        <title>Comparative genomics of Bacillus thuringiensis reveals a path to pathogens against multiple invertebrate hosts.</title>
        <authorList>
            <person name="Zheng J."/>
            <person name="Gao Q."/>
            <person name="Liu H."/>
            <person name="Peng D."/>
            <person name="Ruan L."/>
            <person name="Sun M."/>
        </authorList>
    </citation>
    <scope>NUCLEOTIDE SEQUENCE [LARGE SCALE GENOMIC DNA]</scope>
    <source>
        <strain evidence="1">BGSC 4CA1</strain>
    </source>
</reference>
<gene>
    <name evidence="1" type="ORF">BK746_17620</name>
</gene>
<dbReference type="EMBL" id="NFDN01000064">
    <property type="protein sequence ID" value="OTY56416.1"/>
    <property type="molecule type" value="Genomic_DNA"/>
</dbReference>
<dbReference type="Pfam" id="PF22871">
    <property type="entry name" value="AimR"/>
    <property type="match status" value="1"/>
</dbReference>
<proteinExistence type="predicted"/>